<dbReference type="Pfam" id="PF01384">
    <property type="entry name" value="PHO4"/>
    <property type="match status" value="1"/>
</dbReference>
<keyword evidence="6" id="KW-0592">Phosphate transport</keyword>
<feature type="transmembrane region" description="Helical" evidence="6">
    <location>
        <begin position="166"/>
        <end position="192"/>
    </location>
</feature>
<feature type="transmembrane region" description="Helical" evidence="6">
    <location>
        <begin position="36"/>
        <end position="56"/>
    </location>
</feature>
<evidence type="ECO:0000256" key="2">
    <source>
        <dbReference type="ARBA" id="ARBA00022448"/>
    </source>
</evidence>
<evidence type="ECO:0000256" key="6">
    <source>
        <dbReference type="RuleBase" id="RU363058"/>
    </source>
</evidence>
<comment type="caution">
    <text evidence="7">The sequence shown here is derived from an EMBL/GenBank/DDBJ whole genome shotgun (WGS) entry which is preliminary data.</text>
</comment>
<accession>A0A7V4TYL0</accession>
<name>A0A7V4TYL0_CALAY</name>
<dbReference type="GO" id="GO:0016020">
    <property type="term" value="C:membrane"/>
    <property type="evidence" value="ECO:0007669"/>
    <property type="project" value="UniProtKB-SubCell"/>
</dbReference>
<dbReference type="EMBL" id="DRQG01000026">
    <property type="protein sequence ID" value="HGY54690.1"/>
    <property type="molecule type" value="Genomic_DNA"/>
</dbReference>
<feature type="transmembrane region" description="Helical" evidence="6">
    <location>
        <begin position="125"/>
        <end position="146"/>
    </location>
</feature>
<keyword evidence="2 6" id="KW-0813">Transport</keyword>
<evidence type="ECO:0000256" key="1">
    <source>
        <dbReference type="ARBA" id="ARBA00004141"/>
    </source>
</evidence>
<gene>
    <name evidence="7" type="ORF">ENK44_03220</name>
</gene>
<dbReference type="InterPro" id="IPR001204">
    <property type="entry name" value="Phos_transporter"/>
</dbReference>
<evidence type="ECO:0000256" key="5">
    <source>
        <dbReference type="ARBA" id="ARBA00023136"/>
    </source>
</evidence>
<feature type="transmembrane region" description="Helical" evidence="6">
    <location>
        <begin position="240"/>
        <end position="262"/>
    </location>
</feature>
<feature type="transmembrane region" description="Helical" evidence="6">
    <location>
        <begin position="312"/>
        <end position="336"/>
    </location>
</feature>
<protein>
    <recommendedName>
        <fullName evidence="6">Phosphate transporter</fullName>
    </recommendedName>
</protein>
<dbReference type="Proteomes" id="UP000885779">
    <property type="component" value="Unassembled WGS sequence"/>
</dbReference>
<keyword evidence="3 6" id="KW-0812">Transmembrane</keyword>
<evidence type="ECO:0000256" key="4">
    <source>
        <dbReference type="ARBA" id="ARBA00022989"/>
    </source>
</evidence>
<proteinExistence type="inferred from homology"/>
<evidence type="ECO:0000256" key="3">
    <source>
        <dbReference type="ARBA" id="ARBA00022692"/>
    </source>
</evidence>
<dbReference type="GO" id="GO:0035435">
    <property type="term" value="P:phosphate ion transmembrane transport"/>
    <property type="evidence" value="ECO:0007669"/>
    <property type="project" value="TreeGrafter"/>
</dbReference>
<reference evidence="7" key="1">
    <citation type="journal article" date="2020" name="mSystems">
        <title>Genome- and Community-Level Interaction Insights into Carbon Utilization and Element Cycling Functions of Hydrothermarchaeota in Hydrothermal Sediment.</title>
        <authorList>
            <person name="Zhou Z."/>
            <person name="Liu Y."/>
            <person name="Xu W."/>
            <person name="Pan J."/>
            <person name="Luo Z.H."/>
            <person name="Li M."/>
        </authorList>
    </citation>
    <scope>NUCLEOTIDE SEQUENCE [LARGE SCALE GENOMIC DNA]</scope>
    <source>
        <strain evidence="7">HyVt-577</strain>
    </source>
</reference>
<dbReference type="GO" id="GO:0005315">
    <property type="term" value="F:phosphate transmembrane transporter activity"/>
    <property type="evidence" value="ECO:0007669"/>
    <property type="project" value="InterPro"/>
</dbReference>
<comment type="similarity">
    <text evidence="6">Belongs to the inorganic phosphate transporter (PiT) (TC 2.A.20) family.</text>
</comment>
<dbReference type="PANTHER" id="PTHR11101">
    <property type="entry name" value="PHOSPHATE TRANSPORTER"/>
    <property type="match status" value="1"/>
</dbReference>
<keyword evidence="5 6" id="KW-0472">Membrane</keyword>
<dbReference type="AlphaFoldDB" id="A0A7V4TYL0"/>
<evidence type="ECO:0000313" key="7">
    <source>
        <dbReference type="EMBL" id="HGY54690.1"/>
    </source>
</evidence>
<comment type="subcellular location">
    <subcellularLocation>
        <location evidence="1 6">Membrane</location>
        <topology evidence="1 6">Multi-pass membrane protein</topology>
    </subcellularLocation>
</comment>
<dbReference type="PANTHER" id="PTHR11101:SF80">
    <property type="entry name" value="PHOSPHATE TRANSPORTER"/>
    <property type="match status" value="1"/>
</dbReference>
<feature type="transmembrane region" description="Helical" evidence="6">
    <location>
        <begin position="204"/>
        <end position="228"/>
    </location>
</feature>
<organism evidence="7">
    <name type="scientific">Caldithrix abyssi</name>
    <dbReference type="NCBI Taxonomy" id="187145"/>
    <lineage>
        <taxon>Bacteria</taxon>
        <taxon>Pseudomonadati</taxon>
        <taxon>Calditrichota</taxon>
        <taxon>Calditrichia</taxon>
        <taxon>Calditrichales</taxon>
        <taxon>Calditrichaceae</taxon>
        <taxon>Caldithrix</taxon>
    </lineage>
</organism>
<feature type="transmembrane region" description="Helical" evidence="6">
    <location>
        <begin position="282"/>
        <end position="300"/>
    </location>
</feature>
<keyword evidence="4 6" id="KW-1133">Transmembrane helix</keyword>
<feature type="transmembrane region" description="Helical" evidence="6">
    <location>
        <begin position="68"/>
        <end position="88"/>
    </location>
</feature>
<sequence length="497" mass="54533">MIFIFLTSGIFLGWSLGANDAANVFGTAVGTRMLRFKTAAIIASIFVIIGAVVGGAGASHTLGKLGSINALAGAFIVALMAGFTVFWMTKLKLPVSTSQAIVGAIIGWNFFSGSPTDFDSLTKIISTWVICPLLSAVFAILLFYIFRFILDRVNIHLLEADSYTRFGLILVGAFGAYSLGANNIANVMGVFVPVTPFTDLDMGLFVLTGAQQLFFIGGVAIAVGIFTYSRRVMETVGENLLKLSPIAALIVVLSESLVLFLFSSQQLESWLISHGLPSIPLVPVSSSQAVVGAVIGIGLVKGGRNIRFNVMGGIASGWITTPVISALLTFISLFVFQNVFNQEVYKPLSFLINDDVEQYLAEKQIPVDQLSFVMGKEYHNAFMLDDDLKTKTSLNEEQRKLVIQAALIEKLYIDPNIIGEKITAQWLGAERYDALLKISGRTYSHIWQFEKDLQNLSESWRYKISGADLKLYNKALKEKYKYLIQLFSIQNGMKKKE</sequence>